<dbReference type="InterPro" id="IPR010998">
    <property type="entry name" value="Integrase_recombinase_N"/>
</dbReference>
<comment type="subcellular location">
    <subcellularLocation>
        <location evidence="1">Cytoplasm</location>
    </subcellularLocation>
</comment>
<dbReference type="InterPro" id="IPR002104">
    <property type="entry name" value="Integrase_catalytic"/>
</dbReference>
<dbReference type="GO" id="GO:0015074">
    <property type="term" value="P:DNA integration"/>
    <property type="evidence" value="ECO:0007669"/>
    <property type="project" value="UniProtKB-KW"/>
</dbReference>
<evidence type="ECO:0000259" key="11">
    <source>
        <dbReference type="PROSITE" id="PS51900"/>
    </source>
</evidence>
<keyword evidence="6 9" id="KW-0238">DNA-binding</keyword>
<dbReference type="OrthoDB" id="9801717at2"/>
<dbReference type="InterPro" id="IPR011010">
    <property type="entry name" value="DNA_brk_join_enz"/>
</dbReference>
<protein>
    <submittedName>
        <fullName evidence="12">Tyrosine recombinase XerC</fullName>
    </submittedName>
</protein>
<evidence type="ECO:0000313" key="12">
    <source>
        <dbReference type="EMBL" id="GAO41190.1"/>
    </source>
</evidence>
<keyword evidence="4" id="KW-0159">Chromosome partition</keyword>
<keyword evidence="5" id="KW-0229">DNA integration</keyword>
<name>A0A0E9MVN6_9BACT</name>
<dbReference type="InterPro" id="IPR013762">
    <property type="entry name" value="Integrase-like_cat_sf"/>
</dbReference>
<evidence type="ECO:0000256" key="2">
    <source>
        <dbReference type="ARBA" id="ARBA00022490"/>
    </source>
</evidence>
<sequence length="306" mass="35312">MSVTEDLFIADFLRYLQWEKRYSQHTVNAYKVDLETFREYLVKEYETAQWEAVTTFMARSWLSSMREGSDPYENRSIARKLSSLRSFYKYLMRKKAVKTSPVAVITAPKSGRKLPVYVEENQAAVLMQQMPAGGDWKSRTTILIVDLFYQTGIRLSELINLRKSQVDYYAKHLRVLGKGNKERIIPLHADMLTAIKAYEAEKAVQGWEQADQEYLLLTEKGKQLYSKYVYNIVNQLLKENEATRHLAKKSPHILRHTFATHLLNQGAELNAVKELLGHSSLAATQVYTHNTIGKLKDVHKKAHPKG</sequence>
<dbReference type="InterPro" id="IPR004107">
    <property type="entry name" value="Integrase_SAM-like_N"/>
</dbReference>
<dbReference type="Pfam" id="PF00589">
    <property type="entry name" value="Phage_integrase"/>
    <property type="match status" value="1"/>
</dbReference>
<gene>
    <name evidence="12" type="primary">xerC</name>
    <name evidence="12" type="ORF">FPE01S_01_02020</name>
</gene>
<dbReference type="GO" id="GO:0005737">
    <property type="term" value="C:cytoplasm"/>
    <property type="evidence" value="ECO:0007669"/>
    <property type="project" value="UniProtKB-SubCell"/>
</dbReference>
<evidence type="ECO:0000256" key="7">
    <source>
        <dbReference type="ARBA" id="ARBA00023172"/>
    </source>
</evidence>
<feature type="domain" description="Tyr recombinase" evidence="10">
    <location>
        <begin position="113"/>
        <end position="300"/>
    </location>
</feature>
<dbReference type="STRING" id="1220578.FPE01S_01_02020"/>
<proteinExistence type="predicted"/>
<evidence type="ECO:0000259" key="10">
    <source>
        <dbReference type="PROSITE" id="PS51898"/>
    </source>
</evidence>
<feature type="domain" description="Core-binding (CB)" evidence="11">
    <location>
        <begin position="3"/>
        <end position="92"/>
    </location>
</feature>
<evidence type="ECO:0000256" key="6">
    <source>
        <dbReference type="ARBA" id="ARBA00023125"/>
    </source>
</evidence>
<dbReference type="PANTHER" id="PTHR30349:SF77">
    <property type="entry name" value="TYROSINE RECOMBINASE XERC"/>
    <property type="match status" value="1"/>
</dbReference>
<dbReference type="PANTHER" id="PTHR30349">
    <property type="entry name" value="PHAGE INTEGRASE-RELATED"/>
    <property type="match status" value="1"/>
</dbReference>
<organism evidence="12 13">
    <name type="scientific">Flavihumibacter petaseus NBRC 106054</name>
    <dbReference type="NCBI Taxonomy" id="1220578"/>
    <lineage>
        <taxon>Bacteria</taxon>
        <taxon>Pseudomonadati</taxon>
        <taxon>Bacteroidota</taxon>
        <taxon>Chitinophagia</taxon>
        <taxon>Chitinophagales</taxon>
        <taxon>Chitinophagaceae</taxon>
        <taxon>Flavihumibacter</taxon>
    </lineage>
</organism>
<dbReference type="PROSITE" id="PS51898">
    <property type="entry name" value="TYR_RECOMBINASE"/>
    <property type="match status" value="1"/>
</dbReference>
<dbReference type="AlphaFoldDB" id="A0A0E9MVN6"/>
<dbReference type="Gene3D" id="1.10.443.10">
    <property type="entry name" value="Intergrase catalytic core"/>
    <property type="match status" value="1"/>
</dbReference>
<evidence type="ECO:0000256" key="9">
    <source>
        <dbReference type="PROSITE-ProRule" id="PRU01248"/>
    </source>
</evidence>
<dbReference type="Gene3D" id="1.10.150.130">
    <property type="match status" value="1"/>
</dbReference>
<accession>A0A0E9MVN6</accession>
<evidence type="ECO:0000256" key="5">
    <source>
        <dbReference type="ARBA" id="ARBA00022908"/>
    </source>
</evidence>
<keyword evidence="2" id="KW-0963">Cytoplasm</keyword>
<dbReference type="Pfam" id="PF02899">
    <property type="entry name" value="Phage_int_SAM_1"/>
    <property type="match status" value="1"/>
</dbReference>
<dbReference type="GO" id="GO:0007059">
    <property type="term" value="P:chromosome segregation"/>
    <property type="evidence" value="ECO:0007669"/>
    <property type="project" value="UniProtKB-KW"/>
</dbReference>
<keyword evidence="13" id="KW-1185">Reference proteome</keyword>
<comment type="caution">
    <text evidence="12">The sequence shown here is derived from an EMBL/GenBank/DDBJ whole genome shotgun (WGS) entry which is preliminary data.</text>
</comment>
<dbReference type="Proteomes" id="UP000033121">
    <property type="component" value="Unassembled WGS sequence"/>
</dbReference>
<dbReference type="EMBL" id="BBWV01000001">
    <property type="protein sequence ID" value="GAO41190.1"/>
    <property type="molecule type" value="Genomic_DNA"/>
</dbReference>
<dbReference type="GO" id="GO:0051301">
    <property type="term" value="P:cell division"/>
    <property type="evidence" value="ECO:0007669"/>
    <property type="project" value="UniProtKB-KW"/>
</dbReference>
<keyword evidence="3" id="KW-0132">Cell division</keyword>
<dbReference type="RefSeq" id="WP_046367098.1">
    <property type="nucleotide sequence ID" value="NZ_BBWV01000001.1"/>
</dbReference>
<evidence type="ECO:0000256" key="1">
    <source>
        <dbReference type="ARBA" id="ARBA00004496"/>
    </source>
</evidence>
<keyword evidence="7" id="KW-0233">DNA recombination</keyword>
<dbReference type="GO" id="GO:0006310">
    <property type="term" value="P:DNA recombination"/>
    <property type="evidence" value="ECO:0007669"/>
    <property type="project" value="UniProtKB-KW"/>
</dbReference>
<evidence type="ECO:0000256" key="4">
    <source>
        <dbReference type="ARBA" id="ARBA00022829"/>
    </source>
</evidence>
<dbReference type="PROSITE" id="PS51900">
    <property type="entry name" value="CB"/>
    <property type="match status" value="1"/>
</dbReference>
<evidence type="ECO:0000256" key="8">
    <source>
        <dbReference type="ARBA" id="ARBA00023306"/>
    </source>
</evidence>
<evidence type="ECO:0000313" key="13">
    <source>
        <dbReference type="Proteomes" id="UP000033121"/>
    </source>
</evidence>
<dbReference type="GO" id="GO:0003677">
    <property type="term" value="F:DNA binding"/>
    <property type="evidence" value="ECO:0007669"/>
    <property type="project" value="UniProtKB-UniRule"/>
</dbReference>
<dbReference type="InterPro" id="IPR044068">
    <property type="entry name" value="CB"/>
</dbReference>
<evidence type="ECO:0000256" key="3">
    <source>
        <dbReference type="ARBA" id="ARBA00022618"/>
    </source>
</evidence>
<dbReference type="InterPro" id="IPR050090">
    <property type="entry name" value="Tyrosine_recombinase_XerCD"/>
</dbReference>
<dbReference type="SUPFAM" id="SSF56349">
    <property type="entry name" value="DNA breaking-rejoining enzymes"/>
    <property type="match status" value="1"/>
</dbReference>
<reference evidence="12 13" key="1">
    <citation type="submission" date="2015-04" db="EMBL/GenBank/DDBJ databases">
        <title>Whole genome shotgun sequence of Flavihumibacter petaseus NBRC 106054.</title>
        <authorList>
            <person name="Miyazawa S."/>
            <person name="Hosoyama A."/>
            <person name="Hashimoto M."/>
            <person name="Noguchi M."/>
            <person name="Tsuchikane K."/>
            <person name="Ohji S."/>
            <person name="Yamazoe A."/>
            <person name="Ichikawa N."/>
            <person name="Kimura A."/>
            <person name="Fujita N."/>
        </authorList>
    </citation>
    <scope>NUCLEOTIDE SEQUENCE [LARGE SCALE GENOMIC DNA]</scope>
    <source>
        <strain evidence="12 13">NBRC 106054</strain>
    </source>
</reference>
<keyword evidence="8" id="KW-0131">Cell cycle</keyword>